<feature type="transmembrane region" description="Helical" evidence="9">
    <location>
        <begin position="72"/>
        <end position="89"/>
    </location>
</feature>
<dbReference type="Pfam" id="PF07690">
    <property type="entry name" value="MFS_1"/>
    <property type="match status" value="1"/>
</dbReference>
<feature type="transmembrane region" description="Helical" evidence="9">
    <location>
        <begin position="216"/>
        <end position="237"/>
    </location>
</feature>
<evidence type="ECO:0000256" key="4">
    <source>
        <dbReference type="ARBA" id="ARBA00022475"/>
    </source>
</evidence>
<evidence type="ECO:0000259" key="10">
    <source>
        <dbReference type="PROSITE" id="PS50850"/>
    </source>
</evidence>
<dbReference type="Gene3D" id="1.20.1250.20">
    <property type="entry name" value="MFS general substrate transporter like domains"/>
    <property type="match status" value="1"/>
</dbReference>
<comment type="subcellular location">
    <subcellularLocation>
        <location evidence="1">Cell membrane</location>
        <topology evidence="1">Multi-pass membrane protein</topology>
    </subcellularLocation>
</comment>
<feature type="transmembrane region" description="Helical" evidence="9">
    <location>
        <begin position="351"/>
        <end position="370"/>
    </location>
</feature>
<feature type="domain" description="Major facilitator superfamily (MFS) profile" evidence="10">
    <location>
        <begin position="30"/>
        <end position="498"/>
    </location>
</feature>
<reference evidence="12" key="1">
    <citation type="journal article" date="2019" name="Int. J. Syst. Evol. Microbiol.">
        <title>The Global Catalogue of Microorganisms (GCM) 10K type strain sequencing project: providing services to taxonomists for standard genome sequencing and annotation.</title>
        <authorList>
            <consortium name="The Broad Institute Genomics Platform"/>
            <consortium name="The Broad Institute Genome Sequencing Center for Infectious Disease"/>
            <person name="Wu L."/>
            <person name="Ma J."/>
        </authorList>
    </citation>
    <scope>NUCLEOTIDE SEQUENCE [LARGE SCALE GENOMIC DNA]</scope>
    <source>
        <strain evidence="12">CGMCC 4.1469</strain>
    </source>
</reference>
<dbReference type="CDD" id="cd17503">
    <property type="entry name" value="MFS_LmrB_MDR_like"/>
    <property type="match status" value="1"/>
</dbReference>
<feature type="transmembrane region" description="Helical" evidence="9">
    <location>
        <begin position="249"/>
        <end position="268"/>
    </location>
</feature>
<evidence type="ECO:0000256" key="6">
    <source>
        <dbReference type="ARBA" id="ARBA00022989"/>
    </source>
</evidence>
<feature type="transmembrane region" description="Helical" evidence="9">
    <location>
        <begin position="96"/>
        <end position="115"/>
    </location>
</feature>
<evidence type="ECO:0000256" key="7">
    <source>
        <dbReference type="ARBA" id="ARBA00023136"/>
    </source>
</evidence>
<dbReference type="InterPro" id="IPR036259">
    <property type="entry name" value="MFS_trans_sf"/>
</dbReference>
<dbReference type="SUPFAM" id="SSF103473">
    <property type="entry name" value="MFS general substrate transporter"/>
    <property type="match status" value="1"/>
</dbReference>
<keyword evidence="8" id="KW-0046">Antibiotic resistance</keyword>
<evidence type="ECO:0000313" key="11">
    <source>
        <dbReference type="EMBL" id="MFC5888668.1"/>
    </source>
</evidence>
<name>A0ABW1F5T0_9ACTN</name>
<feature type="transmembrane region" description="Helical" evidence="9">
    <location>
        <begin position="321"/>
        <end position="339"/>
    </location>
</feature>
<comment type="caution">
    <text evidence="11">The sequence shown here is derived from an EMBL/GenBank/DDBJ whole genome shotgun (WGS) entry which is preliminary data.</text>
</comment>
<keyword evidence="7 9" id="KW-0472">Membrane</keyword>
<evidence type="ECO:0000256" key="2">
    <source>
        <dbReference type="ARBA" id="ARBA00008537"/>
    </source>
</evidence>
<keyword evidence="12" id="KW-1185">Reference proteome</keyword>
<dbReference type="PROSITE" id="PS50850">
    <property type="entry name" value="MFS"/>
    <property type="match status" value="1"/>
</dbReference>
<evidence type="ECO:0000313" key="12">
    <source>
        <dbReference type="Proteomes" id="UP001596067"/>
    </source>
</evidence>
<evidence type="ECO:0000256" key="9">
    <source>
        <dbReference type="SAM" id="Phobius"/>
    </source>
</evidence>
<gene>
    <name evidence="11" type="ORF">ACFP0N_27240</name>
</gene>
<feature type="transmembrane region" description="Helical" evidence="9">
    <location>
        <begin position="289"/>
        <end position="309"/>
    </location>
</feature>
<evidence type="ECO:0000256" key="1">
    <source>
        <dbReference type="ARBA" id="ARBA00004651"/>
    </source>
</evidence>
<dbReference type="InterPro" id="IPR011701">
    <property type="entry name" value="MFS"/>
</dbReference>
<feature type="transmembrane region" description="Helical" evidence="9">
    <location>
        <begin position="376"/>
        <end position="401"/>
    </location>
</feature>
<evidence type="ECO:0000256" key="5">
    <source>
        <dbReference type="ARBA" id="ARBA00022692"/>
    </source>
</evidence>
<sequence>MSTTAAPATTSPAPAAGRAAAAPAPRTAAVAAVVVLGSLMTVLDTTIVNVALNRLAEDFAAPLATIQWVTTGYTLALATVTPVTAWAIGRFGTRRLYLTALALFVLGSGLAGTAWDAPSLIAFRVLQGLGGGMVMPVGMTVLVRASDPARTGRTMSVLGIPVLIGPLAGPVLGGWLVDEATWRWVFLVNLPIGLLALALALRLLPRDTGDGTRRRLDLPGLLMLSPGLAALIYGLAAGAERGGLGAPDALLPTLAGAALVAAFAVRALTARDPLIDLRLLRRRAFAGPAATLALFACGYFGSMLLLPLYYQLVRGQSATDVGLLGIPQALATGITMQIAGRLTDRIAAGRIVLTGAAVATTGFLAFTVQVAAGTPYWQLIAALVLMGTGVGMTIMPTIAAATRGVAPADVPAATTLVTIVQQVAGSTGTALMSVLLTGALAGHLPDGGGLAALHGLDAAARAALAPGLAAAFRDTYGWAVALLALALLPALLLPRRGPKSRQVRTS</sequence>
<accession>A0ABW1F5T0</accession>
<dbReference type="EMBL" id="JBHSOD010000043">
    <property type="protein sequence ID" value="MFC5888668.1"/>
    <property type="molecule type" value="Genomic_DNA"/>
</dbReference>
<feature type="transmembrane region" description="Helical" evidence="9">
    <location>
        <begin position="476"/>
        <end position="494"/>
    </location>
</feature>
<dbReference type="PRINTS" id="PR01036">
    <property type="entry name" value="TCRTETB"/>
</dbReference>
<dbReference type="PANTHER" id="PTHR42718:SF9">
    <property type="entry name" value="MAJOR FACILITATOR SUPERFAMILY MULTIDRUG TRANSPORTER MFSC"/>
    <property type="match status" value="1"/>
</dbReference>
<keyword evidence="4" id="KW-1003">Cell membrane</keyword>
<comment type="similarity">
    <text evidence="2">Belongs to the major facilitator superfamily. EmrB family.</text>
</comment>
<evidence type="ECO:0000256" key="8">
    <source>
        <dbReference type="ARBA" id="ARBA00023251"/>
    </source>
</evidence>
<feature type="transmembrane region" description="Helical" evidence="9">
    <location>
        <begin position="413"/>
        <end position="436"/>
    </location>
</feature>
<organism evidence="11 12">
    <name type="scientific">Kitasatospora aburaviensis</name>
    <dbReference type="NCBI Taxonomy" id="67265"/>
    <lineage>
        <taxon>Bacteria</taxon>
        <taxon>Bacillati</taxon>
        <taxon>Actinomycetota</taxon>
        <taxon>Actinomycetes</taxon>
        <taxon>Kitasatosporales</taxon>
        <taxon>Streptomycetaceae</taxon>
        <taxon>Kitasatospora</taxon>
    </lineage>
</organism>
<dbReference type="InterPro" id="IPR020846">
    <property type="entry name" value="MFS_dom"/>
</dbReference>
<keyword evidence="6 9" id="KW-1133">Transmembrane helix</keyword>
<keyword evidence="5 9" id="KW-0812">Transmembrane</keyword>
<evidence type="ECO:0000256" key="3">
    <source>
        <dbReference type="ARBA" id="ARBA00022448"/>
    </source>
</evidence>
<feature type="transmembrane region" description="Helical" evidence="9">
    <location>
        <begin position="121"/>
        <end position="143"/>
    </location>
</feature>
<dbReference type="Proteomes" id="UP001596067">
    <property type="component" value="Unassembled WGS sequence"/>
</dbReference>
<keyword evidence="3" id="KW-0813">Transport</keyword>
<feature type="transmembrane region" description="Helical" evidence="9">
    <location>
        <begin position="28"/>
        <end position="52"/>
    </location>
</feature>
<dbReference type="NCBIfam" id="TIGR00711">
    <property type="entry name" value="efflux_EmrB"/>
    <property type="match status" value="1"/>
</dbReference>
<proteinExistence type="inferred from homology"/>
<dbReference type="RefSeq" id="WP_313765259.1">
    <property type="nucleotide sequence ID" value="NZ_BAAAVH010000018.1"/>
</dbReference>
<dbReference type="PANTHER" id="PTHR42718">
    <property type="entry name" value="MAJOR FACILITATOR SUPERFAMILY MULTIDRUG TRANSPORTER MFSC"/>
    <property type="match status" value="1"/>
</dbReference>
<dbReference type="InterPro" id="IPR004638">
    <property type="entry name" value="EmrB-like"/>
</dbReference>
<feature type="transmembrane region" description="Helical" evidence="9">
    <location>
        <begin position="155"/>
        <end position="176"/>
    </location>
</feature>
<feature type="transmembrane region" description="Helical" evidence="9">
    <location>
        <begin position="182"/>
        <end position="204"/>
    </location>
</feature>
<protein>
    <submittedName>
        <fullName evidence="11">DHA2 family efflux MFS transporter permease subunit</fullName>
    </submittedName>
</protein>
<dbReference type="Gene3D" id="1.20.1720.10">
    <property type="entry name" value="Multidrug resistance protein D"/>
    <property type="match status" value="1"/>
</dbReference>